<accession>A0AAE1F6H5</accession>
<dbReference type="InterPro" id="IPR036056">
    <property type="entry name" value="Fibrinogen-like_C"/>
</dbReference>
<dbReference type="Gene3D" id="3.90.215.10">
    <property type="entry name" value="Gamma Fibrinogen, chain A, domain 1"/>
    <property type="match status" value="1"/>
</dbReference>
<feature type="signal peptide" evidence="2">
    <location>
        <begin position="1"/>
        <end position="22"/>
    </location>
</feature>
<evidence type="ECO:0000256" key="1">
    <source>
        <dbReference type="SAM" id="MobiDB-lite"/>
    </source>
</evidence>
<feature type="domain" description="Fibrinogen C-terminal" evidence="3">
    <location>
        <begin position="72"/>
        <end position="306"/>
    </location>
</feature>
<reference evidence="4" key="1">
    <citation type="submission" date="2023-10" db="EMBL/GenBank/DDBJ databases">
        <title>Genome assemblies of two species of porcelain crab, Petrolisthes cinctipes and Petrolisthes manimaculis (Anomura: Porcellanidae).</title>
        <authorList>
            <person name="Angst P."/>
        </authorList>
    </citation>
    <scope>NUCLEOTIDE SEQUENCE</scope>
    <source>
        <strain evidence="4">PB745_01</strain>
        <tissue evidence="4">Gill</tissue>
    </source>
</reference>
<evidence type="ECO:0000259" key="3">
    <source>
        <dbReference type="PROSITE" id="PS51406"/>
    </source>
</evidence>
<dbReference type="AlphaFoldDB" id="A0AAE1F6H5"/>
<feature type="compositionally biased region" description="Basic and acidic residues" evidence="1">
    <location>
        <begin position="228"/>
        <end position="241"/>
    </location>
</feature>
<dbReference type="InterPro" id="IPR050373">
    <property type="entry name" value="Fibrinogen_C-term_domain"/>
</dbReference>
<feature type="region of interest" description="Disordered" evidence="1">
    <location>
        <begin position="125"/>
        <end position="146"/>
    </location>
</feature>
<dbReference type="GO" id="GO:0005615">
    <property type="term" value="C:extracellular space"/>
    <property type="evidence" value="ECO:0007669"/>
    <property type="project" value="TreeGrafter"/>
</dbReference>
<dbReference type="EMBL" id="JAWQEG010003107">
    <property type="protein sequence ID" value="KAK3867905.1"/>
    <property type="molecule type" value="Genomic_DNA"/>
</dbReference>
<protein>
    <recommendedName>
        <fullName evidence="3">Fibrinogen C-terminal domain-containing protein</fullName>
    </recommendedName>
</protein>
<dbReference type="PROSITE" id="PS51406">
    <property type="entry name" value="FIBRINOGEN_C_2"/>
    <property type="match status" value="1"/>
</dbReference>
<dbReference type="SMART" id="SM00186">
    <property type="entry name" value="FBG"/>
    <property type="match status" value="1"/>
</dbReference>
<feature type="compositionally biased region" description="Low complexity" evidence="1">
    <location>
        <begin position="130"/>
        <end position="146"/>
    </location>
</feature>
<organism evidence="4 5">
    <name type="scientific">Petrolisthes cinctipes</name>
    <name type="common">Flat porcelain crab</name>
    <dbReference type="NCBI Taxonomy" id="88211"/>
    <lineage>
        <taxon>Eukaryota</taxon>
        <taxon>Metazoa</taxon>
        <taxon>Ecdysozoa</taxon>
        <taxon>Arthropoda</taxon>
        <taxon>Crustacea</taxon>
        <taxon>Multicrustacea</taxon>
        <taxon>Malacostraca</taxon>
        <taxon>Eumalacostraca</taxon>
        <taxon>Eucarida</taxon>
        <taxon>Decapoda</taxon>
        <taxon>Pleocyemata</taxon>
        <taxon>Anomura</taxon>
        <taxon>Galatheoidea</taxon>
        <taxon>Porcellanidae</taxon>
        <taxon>Petrolisthes</taxon>
    </lineage>
</organism>
<evidence type="ECO:0000313" key="4">
    <source>
        <dbReference type="EMBL" id="KAK3867905.1"/>
    </source>
</evidence>
<sequence>MTMKGLLMIMLLVAHQHHFVNAKSSSRRGRRCETSNELLESMRTVEGVREEIAALQNSLASLASSVASLTSLVTATLPEDCSVALTRGSWLPLQTIIPPGLTPRQVRCNQDVEGGGWTVILSRHPHPARQQHPPNSPAHSSSSRYPRSFPAHSTRWVFGDLDGEFWIGNEVLHALTNQVPLQLRVELTNWEGTTVTATWDHFRIGNESEDYKLSVGSYRPSSTATNDLQRHDQRPFSTHDHDNDRYDHDHCARHYGGGWWYFSCYDAHLTGSALGAGQEGHHGIVWRSWTGTKGLRNATMMIRPHPRPVTTCTRP</sequence>
<dbReference type="SUPFAM" id="SSF56496">
    <property type="entry name" value="Fibrinogen C-terminal domain-like"/>
    <property type="match status" value="1"/>
</dbReference>
<comment type="caution">
    <text evidence="4">The sequence shown here is derived from an EMBL/GenBank/DDBJ whole genome shotgun (WGS) entry which is preliminary data.</text>
</comment>
<dbReference type="Pfam" id="PF00147">
    <property type="entry name" value="Fibrinogen_C"/>
    <property type="match status" value="1"/>
</dbReference>
<evidence type="ECO:0000313" key="5">
    <source>
        <dbReference type="Proteomes" id="UP001286313"/>
    </source>
</evidence>
<dbReference type="InterPro" id="IPR014716">
    <property type="entry name" value="Fibrinogen_a/b/g_C_1"/>
</dbReference>
<feature type="region of interest" description="Disordered" evidence="1">
    <location>
        <begin position="215"/>
        <end position="241"/>
    </location>
</feature>
<dbReference type="InterPro" id="IPR002181">
    <property type="entry name" value="Fibrinogen_a/b/g_C_dom"/>
</dbReference>
<dbReference type="CDD" id="cd00087">
    <property type="entry name" value="FReD"/>
    <property type="match status" value="1"/>
</dbReference>
<keyword evidence="5" id="KW-1185">Reference proteome</keyword>
<dbReference type="Proteomes" id="UP001286313">
    <property type="component" value="Unassembled WGS sequence"/>
</dbReference>
<keyword evidence="2" id="KW-0732">Signal</keyword>
<dbReference type="PANTHER" id="PTHR19143">
    <property type="entry name" value="FIBRINOGEN/TENASCIN/ANGIOPOEITIN"/>
    <property type="match status" value="1"/>
</dbReference>
<name>A0AAE1F6H5_PETCI</name>
<evidence type="ECO:0000256" key="2">
    <source>
        <dbReference type="SAM" id="SignalP"/>
    </source>
</evidence>
<proteinExistence type="predicted"/>
<feature type="chain" id="PRO_5042295367" description="Fibrinogen C-terminal domain-containing protein" evidence="2">
    <location>
        <begin position="23"/>
        <end position="315"/>
    </location>
</feature>
<gene>
    <name evidence="4" type="ORF">Pcinc_026666</name>
</gene>